<organism evidence="3 4">
    <name type="scientific">Puccinia coronata f. sp. avenae</name>
    <dbReference type="NCBI Taxonomy" id="200324"/>
    <lineage>
        <taxon>Eukaryota</taxon>
        <taxon>Fungi</taxon>
        <taxon>Dikarya</taxon>
        <taxon>Basidiomycota</taxon>
        <taxon>Pucciniomycotina</taxon>
        <taxon>Pucciniomycetes</taxon>
        <taxon>Pucciniales</taxon>
        <taxon>Pucciniaceae</taxon>
        <taxon>Puccinia</taxon>
    </lineage>
</organism>
<comment type="caution">
    <text evidence="3">The sequence shown here is derived from an EMBL/GenBank/DDBJ whole genome shotgun (WGS) entry which is preliminary data.</text>
</comment>
<dbReference type="InterPro" id="IPR029466">
    <property type="entry name" value="NAM-associated_C"/>
</dbReference>
<evidence type="ECO:0000313" key="4">
    <source>
        <dbReference type="Proteomes" id="UP000235388"/>
    </source>
</evidence>
<protein>
    <recommendedName>
        <fullName evidence="2">No apical meristem-associated C-terminal domain-containing protein</fullName>
    </recommendedName>
</protein>
<dbReference type="OrthoDB" id="2506920at2759"/>
<proteinExistence type="predicted"/>
<name>A0A2N5SS83_9BASI</name>
<feature type="compositionally biased region" description="Polar residues" evidence="1">
    <location>
        <begin position="21"/>
        <end position="40"/>
    </location>
</feature>
<gene>
    <name evidence="3" type="ORF">PCANC_17483</name>
</gene>
<keyword evidence="4" id="KW-1185">Reference proteome</keyword>
<evidence type="ECO:0000313" key="3">
    <source>
        <dbReference type="EMBL" id="PLW16099.1"/>
    </source>
</evidence>
<dbReference type="Pfam" id="PF14303">
    <property type="entry name" value="NAM-associated"/>
    <property type="match status" value="1"/>
</dbReference>
<accession>A0A2N5SS83</accession>
<sequence>MGEVGGCAKSKVPNDAINEVTPASSDVPSSCAATEDSSVHSGGRPEGSKAAKKRKNDDVSISDLIKGQHDLLEISRNKQRVFQSFTDDIVMSKDLSNMDDKTREYFLAKRKLAMKRLKFD</sequence>
<dbReference type="Proteomes" id="UP000235388">
    <property type="component" value="Unassembled WGS sequence"/>
</dbReference>
<feature type="region of interest" description="Disordered" evidence="1">
    <location>
        <begin position="1"/>
        <end position="59"/>
    </location>
</feature>
<dbReference type="AlphaFoldDB" id="A0A2N5SS83"/>
<evidence type="ECO:0000259" key="2">
    <source>
        <dbReference type="Pfam" id="PF14303"/>
    </source>
</evidence>
<feature type="domain" description="No apical meristem-associated C-terminal" evidence="2">
    <location>
        <begin position="18"/>
        <end position="111"/>
    </location>
</feature>
<dbReference type="EMBL" id="PGCJ01000879">
    <property type="protein sequence ID" value="PLW16099.1"/>
    <property type="molecule type" value="Genomic_DNA"/>
</dbReference>
<reference evidence="3 4" key="1">
    <citation type="submission" date="2017-11" db="EMBL/GenBank/DDBJ databases">
        <title>De novo assembly and phasing of dikaryotic genomes from two isolates of Puccinia coronata f. sp. avenae, the causal agent of oat crown rust.</title>
        <authorList>
            <person name="Miller M.E."/>
            <person name="Zhang Y."/>
            <person name="Omidvar V."/>
            <person name="Sperschneider J."/>
            <person name="Schwessinger B."/>
            <person name="Raley C."/>
            <person name="Palmer J.M."/>
            <person name="Garnica D."/>
            <person name="Upadhyaya N."/>
            <person name="Rathjen J."/>
            <person name="Taylor J.M."/>
            <person name="Park R.F."/>
            <person name="Dodds P.N."/>
            <person name="Hirsch C.D."/>
            <person name="Kianian S.F."/>
            <person name="Figueroa M."/>
        </authorList>
    </citation>
    <scope>NUCLEOTIDE SEQUENCE [LARGE SCALE GENOMIC DNA]</scope>
    <source>
        <strain evidence="3">12NC29</strain>
    </source>
</reference>
<evidence type="ECO:0000256" key="1">
    <source>
        <dbReference type="SAM" id="MobiDB-lite"/>
    </source>
</evidence>